<evidence type="ECO:0000256" key="3">
    <source>
        <dbReference type="SAM" id="MobiDB-lite"/>
    </source>
</evidence>
<feature type="compositionally biased region" description="Basic and acidic residues" evidence="3">
    <location>
        <begin position="141"/>
        <end position="153"/>
    </location>
</feature>
<feature type="compositionally biased region" description="Low complexity" evidence="3">
    <location>
        <begin position="688"/>
        <end position="702"/>
    </location>
</feature>
<dbReference type="PROSITE" id="PS00018">
    <property type="entry name" value="EF_HAND_1"/>
    <property type="match status" value="1"/>
</dbReference>
<evidence type="ECO:0000256" key="1">
    <source>
        <dbReference type="ARBA" id="ARBA00022837"/>
    </source>
</evidence>
<feature type="coiled-coil region" evidence="2">
    <location>
        <begin position="535"/>
        <end position="569"/>
    </location>
</feature>
<dbReference type="Pfam" id="PF13499">
    <property type="entry name" value="EF-hand_7"/>
    <property type="match status" value="1"/>
</dbReference>
<feature type="region of interest" description="Disordered" evidence="3">
    <location>
        <begin position="1"/>
        <end position="20"/>
    </location>
</feature>
<dbReference type="InterPro" id="IPR018247">
    <property type="entry name" value="EF_Hand_1_Ca_BS"/>
</dbReference>
<dbReference type="GeneID" id="106468931"/>
<evidence type="ECO:0000256" key="2">
    <source>
        <dbReference type="SAM" id="Coils"/>
    </source>
</evidence>
<feature type="region of interest" description="Disordered" evidence="3">
    <location>
        <begin position="433"/>
        <end position="466"/>
    </location>
</feature>
<dbReference type="InterPro" id="IPR019536">
    <property type="entry name" value="USHBP1_PDZ-bd"/>
</dbReference>
<dbReference type="InterPro" id="IPR011992">
    <property type="entry name" value="EF-hand-dom_pair"/>
</dbReference>
<feature type="coiled-coil region" evidence="2">
    <location>
        <begin position="753"/>
        <end position="929"/>
    </location>
</feature>
<dbReference type="SMART" id="SM00054">
    <property type="entry name" value="EFh"/>
    <property type="match status" value="2"/>
</dbReference>
<dbReference type="RefSeq" id="XP_022253037.1">
    <property type="nucleotide sequence ID" value="XM_022397329.1"/>
</dbReference>
<dbReference type="InterPro" id="IPR002048">
    <property type="entry name" value="EF_hand_dom"/>
</dbReference>
<dbReference type="Proteomes" id="UP000694941">
    <property type="component" value="Unplaced"/>
</dbReference>
<keyword evidence="1" id="KW-0106">Calcium</keyword>
<accession>A0ABM1TAY1</accession>
<name>A0ABM1TAY1_LIMPO</name>
<keyword evidence="2" id="KW-0175">Coiled coil</keyword>
<evidence type="ECO:0000259" key="4">
    <source>
        <dbReference type="PROSITE" id="PS50222"/>
    </source>
</evidence>
<dbReference type="Pfam" id="PF10506">
    <property type="entry name" value="USHBP1_PDZ-bd"/>
    <property type="match status" value="2"/>
</dbReference>
<feature type="compositionally biased region" description="Polar residues" evidence="3">
    <location>
        <begin position="290"/>
        <end position="299"/>
    </location>
</feature>
<feature type="region of interest" description="Disordered" evidence="3">
    <location>
        <begin position="95"/>
        <end position="153"/>
    </location>
</feature>
<feature type="domain" description="EF-hand" evidence="4">
    <location>
        <begin position="18"/>
        <end position="53"/>
    </location>
</feature>
<gene>
    <name evidence="6" type="primary">LOC106468931</name>
</gene>
<dbReference type="Gene3D" id="1.10.238.10">
    <property type="entry name" value="EF-hand"/>
    <property type="match status" value="1"/>
</dbReference>
<evidence type="ECO:0000313" key="6">
    <source>
        <dbReference type="RefSeq" id="XP_022253037.1"/>
    </source>
</evidence>
<feature type="compositionally biased region" description="Polar residues" evidence="3">
    <location>
        <begin position="447"/>
        <end position="459"/>
    </location>
</feature>
<dbReference type="CDD" id="cd00051">
    <property type="entry name" value="EFh"/>
    <property type="match status" value="1"/>
</dbReference>
<feature type="compositionally biased region" description="Low complexity" evidence="3">
    <location>
        <begin position="1"/>
        <end position="17"/>
    </location>
</feature>
<dbReference type="SUPFAM" id="SSF47473">
    <property type="entry name" value="EF-hand"/>
    <property type="match status" value="1"/>
</dbReference>
<evidence type="ECO:0000313" key="5">
    <source>
        <dbReference type="Proteomes" id="UP000694941"/>
    </source>
</evidence>
<organism evidence="5 6">
    <name type="scientific">Limulus polyphemus</name>
    <name type="common">Atlantic horseshoe crab</name>
    <dbReference type="NCBI Taxonomy" id="6850"/>
    <lineage>
        <taxon>Eukaryota</taxon>
        <taxon>Metazoa</taxon>
        <taxon>Ecdysozoa</taxon>
        <taxon>Arthropoda</taxon>
        <taxon>Chelicerata</taxon>
        <taxon>Merostomata</taxon>
        <taxon>Xiphosura</taxon>
        <taxon>Limulidae</taxon>
        <taxon>Limulus</taxon>
    </lineage>
</organism>
<feature type="compositionally biased region" description="Low complexity" evidence="3">
    <location>
        <begin position="433"/>
        <end position="446"/>
    </location>
</feature>
<feature type="region of interest" description="Disordered" evidence="3">
    <location>
        <begin position="685"/>
        <end position="708"/>
    </location>
</feature>
<reference evidence="6" key="1">
    <citation type="submission" date="2025-08" db="UniProtKB">
        <authorList>
            <consortium name="RefSeq"/>
        </authorList>
    </citation>
    <scope>IDENTIFICATION</scope>
    <source>
        <tissue evidence="6">Muscle</tissue>
    </source>
</reference>
<protein>
    <submittedName>
        <fullName evidence="6">Colorectal mutant cancer protein-like isoform X1</fullName>
    </submittedName>
</protein>
<dbReference type="PANTHER" id="PTHR23347:SF6">
    <property type="entry name" value="FI17904P1"/>
    <property type="match status" value="1"/>
</dbReference>
<proteinExistence type="predicted"/>
<feature type="compositionally biased region" description="Polar residues" evidence="3">
    <location>
        <begin position="109"/>
        <end position="138"/>
    </location>
</feature>
<dbReference type="InterPro" id="IPR040171">
    <property type="entry name" value="USBP1-like"/>
</dbReference>
<feature type="region of interest" description="Disordered" evidence="3">
    <location>
        <begin position="274"/>
        <end position="322"/>
    </location>
</feature>
<sequence>MASDVRSESSGSDSGSTPEEERIRRLFQTCDGNGDGFIDCQDLLAVCRQLNLEHCIEEIMEQLGADEHGMISYSEFLRRRMQLINEINALTVQEQEQEPVPHVGETDSHQPNSQQVSPAPGSSSTGIWPTSSDTSQGAASGKHDSWEFDSGARDLSPELNTLQKLIEKSGGSVPGNSSDLLELANKLHLAALASLKGEILELTQRVQHLSQERDMLERQVNRAQLDRLRLARDHEERLDHQAQRYEERLTELHSIIAELSKKLDIQRATVIKEEDEFSQQSEDESKHSETQSQGTSNAEVYSEKENESNTEQLRFPEEEEDSVKVIKSHYHEKDEVSSGLGDNESFEDRTYQVYRDAPGLTETRATSCHSLQISQLQEEVVGLRAENSALQEQLGRHEAELNRARTAYINYREDKDRLQRKLRDMQAKLAFLQSQGSQTGSSPTLSKTPHINPTTGERTPTSKEEAPIAKMAERVRLKKMEYGDRQILGSEISTFGVSTTKVAEHLVQNLQEDSHTQEIFQSVYSSGSAISESKVREFEVELERLNSKIEHLKSQNDLLTITLEESRSQCDRMSVLLGKYESNNTALQLAVSYSDQTISAFEVLLALMETEQGLLLANCRAAGLGALVKGSSANDEIEITALLKKANDNRRSAETVARHFIQKLDRNYGIGCSATGCNINPWEEVSSHSHNTSTTSSTSSSNDGEFTKVDEQRLRDYIHQLKTERSAVKTTVVELESVHIDTGCREPSTLIDSQKLDLENAVLMQELMAIKEEKAELKAQVYLLEKEKGALELRLSSQEAQEQAYLVHIEHLKTELKEQELVVEKLRGAQKLGGGVSDKEVSQDLSEALQREKKLKTRIQELVNTLEKVTKNSELRAQQSAEFVNDLKRANSALVMAFEKTKKKTQARVKKLEQQMAVMSERYNAQTRLLKQRIAMLEGTDSGQHTLPPSGSETSL</sequence>
<dbReference type="PROSITE" id="PS50222">
    <property type="entry name" value="EF_HAND_2"/>
    <property type="match status" value="1"/>
</dbReference>
<keyword evidence="5" id="KW-1185">Reference proteome</keyword>
<dbReference type="PANTHER" id="PTHR23347">
    <property type="entry name" value="COLORECTAL MUTANT CANCER PROTEIN MCC PROTEIN -RELATED"/>
    <property type="match status" value="1"/>
</dbReference>